<dbReference type="NCBIfam" id="TIGR01011">
    <property type="entry name" value="rpsB_bact"/>
    <property type="match status" value="1"/>
</dbReference>
<dbReference type="InterPro" id="IPR018130">
    <property type="entry name" value="Ribosomal_uS2_CS"/>
</dbReference>
<dbReference type="GO" id="GO:0006412">
    <property type="term" value="P:translation"/>
    <property type="evidence" value="ECO:0007669"/>
    <property type="project" value="InterPro"/>
</dbReference>
<protein>
    <recommendedName>
        <fullName evidence="5">30S ribosomal protein S2</fullName>
    </recommendedName>
</protein>
<reference evidence="4" key="1">
    <citation type="submission" date="2018-05" db="EMBL/GenBank/DDBJ databases">
        <authorList>
            <person name="Lanie J.A."/>
            <person name="Ng W.-L."/>
            <person name="Kazmierczak K.M."/>
            <person name="Andrzejewski T.M."/>
            <person name="Davidsen T.M."/>
            <person name="Wayne K.J."/>
            <person name="Tettelin H."/>
            <person name="Glass J.I."/>
            <person name="Rusch D."/>
            <person name="Podicherti R."/>
            <person name="Tsui H.-C.T."/>
            <person name="Winkler M.E."/>
        </authorList>
    </citation>
    <scope>NUCLEOTIDE SEQUENCE</scope>
</reference>
<evidence type="ECO:0000256" key="1">
    <source>
        <dbReference type="ARBA" id="ARBA00006242"/>
    </source>
</evidence>
<dbReference type="SUPFAM" id="SSF52313">
    <property type="entry name" value="Ribosomal protein S2"/>
    <property type="match status" value="1"/>
</dbReference>
<dbReference type="CDD" id="cd01425">
    <property type="entry name" value="RPS2"/>
    <property type="match status" value="1"/>
</dbReference>
<dbReference type="GO" id="GO:0015935">
    <property type="term" value="C:small ribosomal subunit"/>
    <property type="evidence" value="ECO:0007669"/>
    <property type="project" value="InterPro"/>
</dbReference>
<gene>
    <name evidence="4" type="ORF">METZ01_LOCUS379236</name>
</gene>
<keyword evidence="2" id="KW-0689">Ribosomal protein</keyword>
<dbReference type="InterPro" id="IPR023591">
    <property type="entry name" value="Ribosomal_uS2_flav_dom_sf"/>
</dbReference>
<dbReference type="PANTHER" id="PTHR12534">
    <property type="entry name" value="30S RIBOSOMAL PROTEIN S2 PROKARYOTIC AND ORGANELLAR"/>
    <property type="match status" value="1"/>
</dbReference>
<evidence type="ECO:0008006" key="5">
    <source>
        <dbReference type="Google" id="ProtNLM"/>
    </source>
</evidence>
<dbReference type="Pfam" id="PF00318">
    <property type="entry name" value="Ribosomal_S2"/>
    <property type="match status" value="1"/>
</dbReference>
<dbReference type="PRINTS" id="PR00395">
    <property type="entry name" value="RIBOSOMALS2"/>
</dbReference>
<sequence length="87" mass="9484">MSTGIQELLEAGVHFGHQTRRWNPNMKPYIFKAHNGVHIIDLAQTAQQLDSACNFIGNTVRGGGKVLLVGTKKPAQSIIREAAETNS</sequence>
<evidence type="ECO:0000256" key="3">
    <source>
        <dbReference type="ARBA" id="ARBA00023274"/>
    </source>
</evidence>
<dbReference type="AlphaFoldDB" id="A0A382TXE3"/>
<evidence type="ECO:0000313" key="4">
    <source>
        <dbReference type="EMBL" id="SVD26382.1"/>
    </source>
</evidence>
<name>A0A382TXE3_9ZZZZ</name>
<dbReference type="PANTHER" id="PTHR12534:SF0">
    <property type="entry name" value="SMALL RIBOSOMAL SUBUNIT PROTEIN US2M"/>
    <property type="match status" value="1"/>
</dbReference>
<dbReference type="EMBL" id="UINC01139681">
    <property type="protein sequence ID" value="SVD26382.1"/>
    <property type="molecule type" value="Genomic_DNA"/>
</dbReference>
<dbReference type="InterPro" id="IPR005706">
    <property type="entry name" value="Ribosomal_uS2_bac/mit/plastid"/>
</dbReference>
<dbReference type="Gene3D" id="3.40.50.10490">
    <property type="entry name" value="Glucose-6-phosphate isomerase like protein, domain 1"/>
    <property type="match status" value="1"/>
</dbReference>
<keyword evidence="3" id="KW-0687">Ribonucleoprotein</keyword>
<feature type="non-terminal residue" evidence="4">
    <location>
        <position position="87"/>
    </location>
</feature>
<organism evidence="4">
    <name type="scientific">marine metagenome</name>
    <dbReference type="NCBI Taxonomy" id="408172"/>
    <lineage>
        <taxon>unclassified sequences</taxon>
        <taxon>metagenomes</taxon>
        <taxon>ecological metagenomes</taxon>
    </lineage>
</organism>
<comment type="similarity">
    <text evidence="1">Belongs to the universal ribosomal protein uS2 family.</text>
</comment>
<dbReference type="GO" id="GO:0003735">
    <property type="term" value="F:structural constituent of ribosome"/>
    <property type="evidence" value="ECO:0007669"/>
    <property type="project" value="InterPro"/>
</dbReference>
<accession>A0A382TXE3</accession>
<dbReference type="InterPro" id="IPR001865">
    <property type="entry name" value="Ribosomal_uS2"/>
</dbReference>
<evidence type="ECO:0000256" key="2">
    <source>
        <dbReference type="ARBA" id="ARBA00022980"/>
    </source>
</evidence>
<proteinExistence type="inferred from homology"/>
<dbReference type="PROSITE" id="PS00962">
    <property type="entry name" value="RIBOSOMAL_S2_1"/>
    <property type="match status" value="1"/>
</dbReference>